<evidence type="ECO:0000256" key="5">
    <source>
        <dbReference type="ARBA" id="ARBA00022842"/>
    </source>
</evidence>
<accession>A0A3B0WT70</accession>
<keyword evidence="2 9" id="KW-0548">Nucleotidyltransferase</keyword>
<dbReference type="FunFam" id="1.20.120.330:FF:000005">
    <property type="entry name" value="Bifunctional glutamine synthetase adenylyltransferase/adenylyl-removing enzyme"/>
    <property type="match status" value="1"/>
</dbReference>
<feature type="domain" description="PII-uridylyltransferase/Glutamine-synthetase adenylyltransferase" evidence="8">
    <location>
        <begin position="857"/>
        <end position="941"/>
    </location>
</feature>
<dbReference type="NCBIfam" id="NF008292">
    <property type="entry name" value="PRK11072.1"/>
    <property type="match status" value="1"/>
</dbReference>
<evidence type="ECO:0000256" key="6">
    <source>
        <dbReference type="ARBA" id="ARBA00023268"/>
    </source>
</evidence>
<dbReference type="Gene3D" id="1.20.120.330">
    <property type="entry name" value="Nucleotidyltransferases domain 2"/>
    <property type="match status" value="2"/>
</dbReference>
<dbReference type="Pfam" id="PF03710">
    <property type="entry name" value="GlnE"/>
    <property type="match status" value="2"/>
</dbReference>
<dbReference type="Gene3D" id="3.30.460.10">
    <property type="entry name" value="Beta Polymerase, domain 2"/>
    <property type="match status" value="2"/>
</dbReference>
<dbReference type="SUPFAM" id="SSF81301">
    <property type="entry name" value="Nucleotidyltransferase"/>
    <property type="match status" value="2"/>
</dbReference>
<evidence type="ECO:0000256" key="3">
    <source>
        <dbReference type="ARBA" id="ARBA00022741"/>
    </source>
</evidence>
<dbReference type="Gene3D" id="1.10.4050.10">
    <property type="entry name" value="Glutamine synthase adenylyltransferase GlnE"/>
    <property type="match status" value="1"/>
</dbReference>
<dbReference type="EC" id="2.7.7.42" evidence="9"/>
<dbReference type="CDD" id="cd05401">
    <property type="entry name" value="NT_GlnE_GlnD_like"/>
    <property type="match status" value="2"/>
</dbReference>
<dbReference type="GO" id="GO:0016874">
    <property type="term" value="F:ligase activity"/>
    <property type="evidence" value="ECO:0007669"/>
    <property type="project" value="UniProtKB-KW"/>
</dbReference>
<dbReference type="GO" id="GO:0005524">
    <property type="term" value="F:ATP binding"/>
    <property type="evidence" value="ECO:0007669"/>
    <property type="project" value="UniProtKB-KW"/>
</dbReference>
<dbReference type="GO" id="GO:0000820">
    <property type="term" value="P:regulation of glutamine family amino acid metabolic process"/>
    <property type="evidence" value="ECO:0007669"/>
    <property type="project" value="TreeGrafter"/>
</dbReference>
<dbReference type="InterPro" id="IPR005190">
    <property type="entry name" value="GlnE_rpt_dom"/>
</dbReference>
<proteinExistence type="inferred from homology"/>
<dbReference type="HAMAP" id="MF_00802">
    <property type="entry name" value="GlnE"/>
    <property type="match status" value="1"/>
</dbReference>
<dbReference type="PANTHER" id="PTHR30621:SF0">
    <property type="entry name" value="BIFUNCTIONAL GLUTAMINE SYNTHETASE ADENYLYLTRANSFERASE_ADENYLYL-REMOVING ENZYME"/>
    <property type="match status" value="1"/>
</dbReference>
<dbReference type="InterPro" id="IPR013546">
    <property type="entry name" value="PII_UdlTrfase/GS_AdlTrfase"/>
</dbReference>
<keyword evidence="1 9" id="KW-0808">Transferase</keyword>
<feature type="domain" description="Glutamate-ammonia ligase adenylyltransferase repeated" evidence="7">
    <location>
        <begin position="50"/>
        <end position="287"/>
    </location>
</feature>
<dbReference type="SUPFAM" id="SSF81593">
    <property type="entry name" value="Nucleotidyltransferase substrate binding subunit/domain"/>
    <property type="match status" value="2"/>
</dbReference>
<keyword evidence="5" id="KW-0460">Magnesium</keyword>
<gene>
    <name evidence="9" type="ORF">MNBD_GAMMA06-1440</name>
</gene>
<dbReference type="InterPro" id="IPR043519">
    <property type="entry name" value="NT_sf"/>
</dbReference>
<organism evidence="9">
    <name type="scientific">hydrothermal vent metagenome</name>
    <dbReference type="NCBI Taxonomy" id="652676"/>
    <lineage>
        <taxon>unclassified sequences</taxon>
        <taxon>metagenomes</taxon>
        <taxon>ecological metagenomes</taxon>
    </lineage>
</organism>
<dbReference type="FunFam" id="3.30.460.10:FF:000009">
    <property type="entry name" value="Bifunctional glutamine synthetase adenylyltransferase/adenylyl-removing enzyme"/>
    <property type="match status" value="1"/>
</dbReference>
<keyword evidence="3" id="KW-0547">Nucleotide-binding</keyword>
<dbReference type="Pfam" id="PF08335">
    <property type="entry name" value="GlnD_UR_UTase"/>
    <property type="match status" value="2"/>
</dbReference>
<dbReference type="PANTHER" id="PTHR30621">
    <property type="entry name" value="GLUTAMINE SYNTHETASE ADENYLYLTRANSFERASE"/>
    <property type="match status" value="1"/>
</dbReference>
<keyword evidence="9" id="KW-0436">Ligase</keyword>
<dbReference type="AlphaFoldDB" id="A0A3B0WT70"/>
<evidence type="ECO:0000256" key="4">
    <source>
        <dbReference type="ARBA" id="ARBA00022840"/>
    </source>
</evidence>
<feature type="domain" description="Glutamate-ammonia ligase adenylyltransferase repeated" evidence="7">
    <location>
        <begin position="573"/>
        <end position="824"/>
    </location>
</feature>
<evidence type="ECO:0000256" key="2">
    <source>
        <dbReference type="ARBA" id="ARBA00022695"/>
    </source>
</evidence>
<dbReference type="GO" id="GO:0008882">
    <property type="term" value="F:[glutamate-ammonia-ligase] adenylyltransferase activity"/>
    <property type="evidence" value="ECO:0007669"/>
    <property type="project" value="UniProtKB-EC"/>
</dbReference>
<evidence type="ECO:0000313" key="9">
    <source>
        <dbReference type="EMBL" id="VAW53857.1"/>
    </source>
</evidence>
<sequence>MANDTTTPAELLSDVPSSLYSIVENFWLDWCASCAEKNINPNQILALSTLGKTWACSDFIARNYIRYPATFYQLHTEGFESKRTIDNYKALVTYVVTAAKNENELMAMLRKLRQQEMVRIAWRDLNALADTKTILHELTDFSEAVVSVTVQEFERQQAEIFGMPCDANGEEQALLVFAMGKMGGGELNFSSDIDLIFIFPEDGETTGRRKTSHYEFYLTVIRKLVKVLDEVTADGFVYRVDTRLRPFGESGPLAISFAGVEQYYQSQGRDWERYAMIKARLITGRESDKKYLQSMLTPFVYRRYLDFSMLESIREMKVMINAQMKRKQMVNNIKLGAGGIREIEFIGQTLQLIRAGREPELRERSIINVLALLAEKNYLQKQEVAQLISAYWFLRKVENRLQIQNDKQTHTLPDDELNQKRLCLAMQIQSWDDLLEQLTQHQKNVDDIFQNIIAAENEELDVSVSPFFLFWANTEADDDINEAAKLHLETLGYSDADEIIKSLIQLRDSAQLRRLTADTARLLAQLMGSLLEKIADYPEQTILFDRVCQIIKALAGRKIYISLLNEYPAIQLQMLTLCSVSEWFTERLTKYPILLDSLLSTAEAFRRQYDVGQLLALELKRIESDKEDSDTDLELQMERMRQFKRKTVFGIAMLDVFYEEPVETVSDYLTDLANVLLEKILDFSWQAMAKKYGEPSCIVDGKSFQPTMSIVAYGKMGGNELGYGSDLDIIFLHNSAGEKQLTNGEKAIDNQLFFARVAQRVIHFLNTRSYSGILYEADTRLRPDGQSGLLVSSISAFEAYQQEKAWVWEHQALIRARFVTDSCQGGALIEQEFDRIRSTALRQKRGAEKLLQEVVKMREKMREHLASRAAGFDIKQDAGGLVDIEFMTQAGVLLHAEKSANCIKYTATLELINELTTAGWYKAGEAEKISNAYRYFRKLKNWQNLACKADVNDVLLHRENVMAVWQRLMPEQKV</sequence>
<evidence type="ECO:0000256" key="1">
    <source>
        <dbReference type="ARBA" id="ARBA00022679"/>
    </source>
</evidence>
<dbReference type="Gene3D" id="1.20.120.1510">
    <property type="match status" value="1"/>
</dbReference>
<dbReference type="InterPro" id="IPR023057">
    <property type="entry name" value="GlnE"/>
</dbReference>
<name>A0A3B0WT70_9ZZZZ</name>
<evidence type="ECO:0000259" key="8">
    <source>
        <dbReference type="Pfam" id="PF08335"/>
    </source>
</evidence>
<protein>
    <submittedName>
        <fullName evidence="9">Glutamate-ammonia-ligase adenylyltransferase</fullName>
        <ecNumber evidence="9">2.7.7.42</ecNumber>
    </submittedName>
</protein>
<dbReference type="GO" id="GO:0005829">
    <property type="term" value="C:cytosol"/>
    <property type="evidence" value="ECO:0007669"/>
    <property type="project" value="TreeGrafter"/>
</dbReference>
<keyword evidence="6" id="KW-0511">Multifunctional enzyme</keyword>
<dbReference type="EMBL" id="UOFD01000067">
    <property type="protein sequence ID" value="VAW53857.1"/>
    <property type="molecule type" value="Genomic_DNA"/>
</dbReference>
<evidence type="ECO:0000259" key="7">
    <source>
        <dbReference type="Pfam" id="PF03710"/>
    </source>
</evidence>
<reference evidence="9" key="1">
    <citation type="submission" date="2018-06" db="EMBL/GenBank/DDBJ databases">
        <authorList>
            <person name="Zhirakovskaya E."/>
        </authorList>
    </citation>
    <scope>NUCLEOTIDE SEQUENCE</scope>
</reference>
<feature type="domain" description="PII-uridylyltransferase/Glutamine-synthetase adenylyltransferase" evidence="8">
    <location>
        <begin position="314"/>
        <end position="452"/>
    </location>
</feature>
<keyword evidence="4" id="KW-0067">ATP-binding</keyword>